<keyword evidence="3" id="KW-1185">Reference proteome</keyword>
<accession>A0AAE1B7Y8</accession>
<dbReference type="AlphaFoldDB" id="A0AAE1B7Y8"/>
<dbReference type="EMBL" id="JAWDGP010000342">
    <property type="protein sequence ID" value="KAK3801293.1"/>
    <property type="molecule type" value="Genomic_DNA"/>
</dbReference>
<feature type="region of interest" description="Disordered" evidence="1">
    <location>
        <begin position="1"/>
        <end position="39"/>
    </location>
</feature>
<sequence>MNELNKEKSANVVSSHARACGSASPGGLGGHIASPRKQTKLNAPCNISQVTEGGHATVTEGGHATVTEGGHATVTEGGHATVTEGGHATVTEGGHATVTEGGMLQ</sequence>
<organism evidence="2 3">
    <name type="scientific">Elysia crispata</name>
    <name type="common">lettuce slug</name>
    <dbReference type="NCBI Taxonomy" id="231223"/>
    <lineage>
        <taxon>Eukaryota</taxon>
        <taxon>Metazoa</taxon>
        <taxon>Spiralia</taxon>
        <taxon>Lophotrochozoa</taxon>
        <taxon>Mollusca</taxon>
        <taxon>Gastropoda</taxon>
        <taxon>Heterobranchia</taxon>
        <taxon>Euthyneura</taxon>
        <taxon>Panpulmonata</taxon>
        <taxon>Sacoglossa</taxon>
        <taxon>Placobranchoidea</taxon>
        <taxon>Plakobranchidae</taxon>
        <taxon>Elysia</taxon>
    </lineage>
</organism>
<evidence type="ECO:0000313" key="2">
    <source>
        <dbReference type="EMBL" id="KAK3801293.1"/>
    </source>
</evidence>
<evidence type="ECO:0000313" key="3">
    <source>
        <dbReference type="Proteomes" id="UP001283361"/>
    </source>
</evidence>
<comment type="caution">
    <text evidence="2">The sequence shown here is derived from an EMBL/GenBank/DDBJ whole genome shotgun (WGS) entry which is preliminary data.</text>
</comment>
<reference evidence="2" key="1">
    <citation type="journal article" date="2023" name="G3 (Bethesda)">
        <title>A reference genome for the long-term kleptoplast-retaining sea slug Elysia crispata morphotype clarki.</title>
        <authorList>
            <person name="Eastman K.E."/>
            <person name="Pendleton A.L."/>
            <person name="Shaikh M.A."/>
            <person name="Suttiyut T."/>
            <person name="Ogas R."/>
            <person name="Tomko P."/>
            <person name="Gavelis G."/>
            <person name="Widhalm J.R."/>
            <person name="Wisecaver J.H."/>
        </authorList>
    </citation>
    <scope>NUCLEOTIDE SEQUENCE</scope>
    <source>
        <strain evidence="2">ECLA1</strain>
    </source>
</reference>
<protein>
    <submittedName>
        <fullName evidence="2">Uncharacterized protein</fullName>
    </submittedName>
</protein>
<name>A0AAE1B7Y8_9GAST</name>
<gene>
    <name evidence="2" type="ORF">RRG08_067096</name>
</gene>
<dbReference type="Proteomes" id="UP001283361">
    <property type="component" value="Unassembled WGS sequence"/>
</dbReference>
<evidence type="ECO:0000256" key="1">
    <source>
        <dbReference type="SAM" id="MobiDB-lite"/>
    </source>
</evidence>
<proteinExistence type="predicted"/>